<protein>
    <submittedName>
        <fullName evidence="5">GntR family transcriptional regulator</fullName>
    </submittedName>
</protein>
<evidence type="ECO:0000256" key="1">
    <source>
        <dbReference type="ARBA" id="ARBA00023015"/>
    </source>
</evidence>
<dbReference type="PROSITE" id="PS50949">
    <property type="entry name" value="HTH_GNTR"/>
    <property type="match status" value="1"/>
</dbReference>
<dbReference type="OrthoDB" id="9815017at2"/>
<dbReference type="Gene3D" id="1.10.10.10">
    <property type="entry name" value="Winged helix-like DNA-binding domain superfamily/Winged helix DNA-binding domain"/>
    <property type="match status" value="1"/>
</dbReference>
<sequence>MIDKNSPIPIYHQLEESIKQLIESGQLKPGDALPSEREYSEQFGISRMTVRQAIINLVNERFLYRVRGKGTFVMEQKFEQNLQGLTSFTEDMKARGMEASSKLINFEIIPADAKLASALNIQEHGPVYKIKRIRLAENIPMALERTYISANLVQGLTSEIVKNSLYYYVEETLHMKIVGGTQVIEASIANKEEVKLLEIPELSPVMIMERSSKLEDNTVFEIVKSTYRADRYKFMIDLKRF</sequence>
<dbReference type="Pfam" id="PF00392">
    <property type="entry name" value="GntR"/>
    <property type="match status" value="1"/>
</dbReference>
<dbReference type="SMART" id="SM00345">
    <property type="entry name" value="HTH_GNTR"/>
    <property type="match status" value="1"/>
</dbReference>
<dbReference type="InterPro" id="IPR028978">
    <property type="entry name" value="Chorismate_lyase_/UTRA_dom_sf"/>
</dbReference>
<dbReference type="AlphaFoldDB" id="A0A0D6ZBX2"/>
<keyword evidence="2" id="KW-0238">DNA-binding</keyword>
<dbReference type="SMART" id="SM00866">
    <property type="entry name" value="UTRA"/>
    <property type="match status" value="1"/>
</dbReference>
<evidence type="ECO:0000313" key="5">
    <source>
        <dbReference type="EMBL" id="KIY22760.1"/>
    </source>
</evidence>
<comment type="caution">
    <text evidence="5">The sequence shown here is derived from an EMBL/GenBank/DDBJ whole genome shotgun (WGS) entry which is preliminary data.</text>
</comment>
<dbReference type="SUPFAM" id="SSF64288">
    <property type="entry name" value="Chorismate lyase-like"/>
    <property type="match status" value="1"/>
</dbReference>
<dbReference type="RefSeq" id="WP_044392280.1">
    <property type="nucleotide sequence ID" value="NZ_JXIQ01000047.1"/>
</dbReference>
<name>A0A0D6ZBX2_9BACI</name>
<evidence type="ECO:0000313" key="6">
    <source>
        <dbReference type="Proteomes" id="UP000032512"/>
    </source>
</evidence>
<dbReference type="GO" id="GO:0003677">
    <property type="term" value="F:DNA binding"/>
    <property type="evidence" value="ECO:0007669"/>
    <property type="project" value="UniProtKB-KW"/>
</dbReference>
<keyword evidence="1" id="KW-0805">Transcription regulation</keyword>
<dbReference type="PRINTS" id="PR00035">
    <property type="entry name" value="HTHGNTR"/>
</dbReference>
<evidence type="ECO:0000259" key="4">
    <source>
        <dbReference type="PROSITE" id="PS50949"/>
    </source>
</evidence>
<accession>A0A0D6ZBX2</accession>
<dbReference type="FunFam" id="1.10.10.10:FF:000079">
    <property type="entry name" value="GntR family transcriptional regulator"/>
    <property type="match status" value="1"/>
</dbReference>
<dbReference type="EMBL" id="JXIQ01000047">
    <property type="protein sequence ID" value="KIY22760.1"/>
    <property type="molecule type" value="Genomic_DNA"/>
</dbReference>
<evidence type="ECO:0000256" key="2">
    <source>
        <dbReference type="ARBA" id="ARBA00023125"/>
    </source>
</evidence>
<keyword evidence="3" id="KW-0804">Transcription</keyword>
<feature type="domain" description="HTH gntR-type" evidence="4">
    <location>
        <begin position="8"/>
        <end position="76"/>
    </location>
</feature>
<keyword evidence="6" id="KW-1185">Reference proteome</keyword>
<dbReference type="GO" id="GO:0003700">
    <property type="term" value="F:DNA-binding transcription factor activity"/>
    <property type="evidence" value="ECO:0007669"/>
    <property type="project" value="InterPro"/>
</dbReference>
<dbReference type="GO" id="GO:0045892">
    <property type="term" value="P:negative regulation of DNA-templated transcription"/>
    <property type="evidence" value="ECO:0007669"/>
    <property type="project" value="TreeGrafter"/>
</dbReference>
<dbReference type="InterPro" id="IPR036388">
    <property type="entry name" value="WH-like_DNA-bd_sf"/>
</dbReference>
<dbReference type="Gene3D" id="3.40.1410.10">
    <property type="entry name" value="Chorismate lyase-like"/>
    <property type="match status" value="1"/>
</dbReference>
<dbReference type="InterPro" id="IPR050679">
    <property type="entry name" value="Bact_HTH_transcr_reg"/>
</dbReference>
<dbReference type="InterPro" id="IPR011663">
    <property type="entry name" value="UTRA"/>
</dbReference>
<dbReference type="PATRIC" id="fig|285983.3.peg.3918"/>
<evidence type="ECO:0000256" key="3">
    <source>
        <dbReference type="ARBA" id="ARBA00023163"/>
    </source>
</evidence>
<dbReference type="CDD" id="cd07377">
    <property type="entry name" value="WHTH_GntR"/>
    <property type="match status" value="1"/>
</dbReference>
<dbReference type="Pfam" id="PF07702">
    <property type="entry name" value="UTRA"/>
    <property type="match status" value="1"/>
</dbReference>
<dbReference type="Proteomes" id="UP000032512">
    <property type="component" value="Unassembled WGS sequence"/>
</dbReference>
<dbReference type="InterPro" id="IPR000524">
    <property type="entry name" value="Tscrpt_reg_HTH_GntR"/>
</dbReference>
<reference evidence="5 6" key="1">
    <citation type="submission" date="2015-01" db="EMBL/GenBank/DDBJ databases">
        <title>Draft genome sequences of the supercritical CO2 tolerant bacteria Bacillus subterraneus MITOT1 and Bacillus cereus MIT0214.</title>
        <authorList>
            <person name="Peet K.C."/>
            <person name="Thompson J.R."/>
        </authorList>
    </citation>
    <scope>NUCLEOTIDE SEQUENCE [LARGE SCALE GENOMIC DNA]</scope>
    <source>
        <strain evidence="5 6">MITOT1</strain>
    </source>
</reference>
<proteinExistence type="predicted"/>
<dbReference type="PANTHER" id="PTHR44846">
    <property type="entry name" value="MANNOSYL-D-GLYCERATE TRANSPORT/METABOLISM SYSTEM REPRESSOR MNGR-RELATED"/>
    <property type="match status" value="1"/>
</dbReference>
<organism evidence="5 6">
    <name type="scientific">Mesobacillus subterraneus</name>
    <dbReference type="NCBI Taxonomy" id="285983"/>
    <lineage>
        <taxon>Bacteria</taxon>
        <taxon>Bacillati</taxon>
        <taxon>Bacillota</taxon>
        <taxon>Bacilli</taxon>
        <taxon>Bacillales</taxon>
        <taxon>Bacillaceae</taxon>
        <taxon>Mesobacillus</taxon>
    </lineage>
</organism>
<dbReference type="InterPro" id="IPR036390">
    <property type="entry name" value="WH_DNA-bd_sf"/>
</dbReference>
<dbReference type="PANTHER" id="PTHR44846:SF1">
    <property type="entry name" value="MANNOSYL-D-GLYCERATE TRANSPORT_METABOLISM SYSTEM REPRESSOR MNGR-RELATED"/>
    <property type="match status" value="1"/>
</dbReference>
<gene>
    <name evidence="5" type="ORF">UB32_06755</name>
</gene>
<dbReference type="SUPFAM" id="SSF46785">
    <property type="entry name" value="Winged helix' DNA-binding domain"/>
    <property type="match status" value="1"/>
</dbReference>